<evidence type="ECO:0000313" key="2">
    <source>
        <dbReference type="EMBL" id="MCQ8773620.1"/>
    </source>
</evidence>
<organism evidence="2 3">
    <name type="scientific">Streptomyces telluris</name>
    <dbReference type="NCBI Taxonomy" id="2720021"/>
    <lineage>
        <taxon>Bacteria</taxon>
        <taxon>Bacillati</taxon>
        <taxon>Actinomycetota</taxon>
        <taxon>Actinomycetes</taxon>
        <taxon>Kitasatosporales</taxon>
        <taxon>Streptomycetaceae</taxon>
        <taxon>Streptomyces</taxon>
    </lineage>
</organism>
<feature type="chain" id="PRO_5040981419" description="Secreted protein" evidence="1">
    <location>
        <begin position="30"/>
        <end position="153"/>
    </location>
</feature>
<reference evidence="2" key="1">
    <citation type="submission" date="2022-06" db="EMBL/GenBank/DDBJ databases">
        <title>WGS of actinobacteria.</title>
        <authorList>
            <person name="Thawai C."/>
        </authorList>
    </citation>
    <scope>NUCLEOTIDE SEQUENCE</scope>
    <source>
        <strain evidence="2">AA8</strain>
    </source>
</reference>
<gene>
    <name evidence="2" type="ORF">NQU55_28245</name>
</gene>
<keyword evidence="1" id="KW-0732">Signal</keyword>
<evidence type="ECO:0008006" key="4">
    <source>
        <dbReference type="Google" id="ProtNLM"/>
    </source>
</evidence>
<dbReference type="Proteomes" id="UP001142374">
    <property type="component" value="Unassembled WGS sequence"/>
</dbReference>
<dbReference type="AlphaFoldDB" id="A0A9X2LLZ6"/>
<dbReference type="RefSeq" id="WP_256791424.1">
    <property type="nucleotide sequence ID" value="NZ_JANIID010000032.1"/>
</dbReference>
<keyword evidence="3" id="KW-1185">Reference proteome</keyword>
<proteinExistence type="predicted"/>
<accession>A0A9X2LLZ6</accession>
<sequence>MTLRLAKTITGTALGAALSLALATSPASAEERPNHWDNGYVPYTNSRLAQTDTTLGAVAAVGVEWEGYKVSLSGTVWDRAADGYTVRMEVGYNWQNGASWEWTTRILGKAEGGNGDSKSSSAHSRAGVNVKGLKVRACTVNSSHKVVKCSAWA</sequence>
<dbReference type="EMBL" id="JANIID010000032">
    <property type="protein sequence ID" value="MCQ8773620.1"/>
    <property type="molecule type" value="Genomic_DNA"/>
</dbReference>
<feature type="signal peptide" evidence="1">
    <location>
        <begin position="1"/>
        <end position="29"/>
    </location>
</feature>
<evidence type="ECO:0000313" key="3">
    <source>
        <dbReference type="Proteomes" id="UP001142374"/>
    </source>
</evidence>
<name>A0A9X2LLZ6_9ACTN</name>
<protein>
    <recommendedName>
        <fullName evidence="4">Secreted protein</fullName>
    </recommendedName>
</protein>
<comment type="caution">
    <text evidence="2">The sequence shown here is derived from an EMBL/GenBank/DDBJ whole genome shotgun (WGS) entry which is preliminary data.</text>
</comment>
<evidence type="ECO:0000256" key="1">
    <source>
        <dbReference type="SAM" id="SignalP"/>
    </source>
</evidence>